<evidence type="ECO:0008006" key="3">
    <source>
        <dbReference type="Google" id="ProtNLM"/>
    </source>
</evidence>
<dbReference type="Gene3D" id="1.50.10.20">
    <property type="match status" value="1"/>
</dbReference>
<dbReference type="GO" id="GO:0031179">
    <property type="term" value="P:peptide modification"/>
    <property type="evidence" value="ECO:0007669"/>
    <property type="project" value="InterPro"/>
</dbReference>
<dbReference type="InterPro" id="IPR007822">
    <property type="entry name" value="LANC-like"/>
</dbReference>
<reference evidence="2" key="1">
    <citation type="submission" date="2018-12" db="EMBL/GenBank/DDBJ databases">
        <title>Novel natural products biosynthetic potential of the class Ktedonobacteria.</title>
        <authorList>
            <person name="Zheng Y."/>
            <person name="Saitou A."/>
            <person name="Wang C.M."/>
            <person name="Toyoda A."/>
            <person name="Minakuchi Y."/>
            <person name="Sekiguchi Y."/>
            <person name="Ueda K."/>
            <person name="Takano H."/>
            <person name="Sakai Y."/>
            <person name="Yokota A."/>
            <person name="Yabe S."/>
        </authorList>
    </citation>
    <scope>NUCLEOTIDE SEQUENCE</scope>
    <source>
        <strain evidence="2">COM3</strain>
    </source>
</reference>
<dbReference type="GO" id="GO:0046872">
    <property type="term" value="F:metal ion binding"/>
    <property type="evidence" value="ECO:0007669"/>
    <property type="project" value="UniProtKB-KW"/>
</dbReference>
<dbReference type="EMBL" id="AP019376">
    <property type="protein sequence ID" value="BBH87910.1"/>
    <property type="molecule type" value="Genomic_DNA"/>
</dbReference>
<sequence>MLDEPLRQQALKVARFVARRMEDPNVIYRLSLQASKQSTEPILWFAPSLSSGVSGVALLHGFLAPLYPEHGQHAERLLQYAATSTREAPIQVPGLFSGTSSLMATLLLLSNGGRRYQKTLASMRKLLYEQIDRQKQWRRNAEMVTEHDYDVISGAAGILTYLIMDRSTDELTGKMITRLLDYLTWLTEPGQTLGDERWYIAPEALVVSGLRAIHPQGYFNCGLAHGLPGPLAALSLTWLAGYRYPGLREAIASAADWLIQHQIGDEWGSNWPIVIPVESSDSPAAWGKLPGARAGWCYGAPGVARSLWLAGHALDDERVCRVAIESVEAVVRRPLAQRFLFSPTLCHGYAGLLQICLRFAHECDNTSIRDHIPVLVQQILDCFDADLPLGFQDIERPGTAVDQPSWLVGAPGVAMALLAAATEIPPVWDRLLLIS</sequence>
<protein>
    <recommendedName>
        <fullName evidence="3">Lanthionine synthetase</fullName>
    </recommendedName>
</protein>
<keyword evidence="1" id="KW-0862">Zinc</keyword>
<feature type="binding site" evidence="1">
    <location>
        <position position="297"/>
    </location>
    <ligand>
        <name>Zn(2+)</name>
        <dbReference type="ChEBI" id="CHEBI:29105"/>
    </ligand>
</feature>
<dbReference type="CDD" id="cd04793">
    <property type="entry name" value="LanC"/>
    <property type="match status" value="1"/>
</dbReference>
<accession>A0A455SJX1</accession>
<feature type="binding site" evidence="1">
    <location>
        <position position="347"/>
    </location>
    <ligand>
        <name>Zn(2+)</name>
        <dbReference type="ChEBI" id="CHEBI:29105"/>
    </ligand>
</feature>
<evidence type="ECO:0000256" key="1">
    <source>
        <dbReference type="PIRSR" id="PIRSR607822-1"/>
    </source>
</evidence>
<dbReference type="PRINTS" id="PR01955">
    <property type="entry name" value="LANCFRANKIA"/>
</dbReference>
<dbReference type="SMART" id="SM01260">
    <property type="entry name" value="LANC_like"/>
    <property type="match status" value="1"/>
</dbReference>
<evidence type="ECO:0000313" key="2">
    <source>
        <dbReference type="EMBL" id="BBH87910.1"/>
    </source>
</evidence>
<dbReference type="Pfam" id="PF05147">
    <property type="entry name" value="LANC_like"/>
    <property type="match status" value="1"/>
</dbReference>
<dbReference type="AlphaFoldDB" id="A0A455SJX1"/>
<organism evidence="2">
    <name type="scientific">Thermosporothrix sp. COM3</name>
    <dbReference type="NCBI Taxonomy" id="2490863"/>
    <lineage>
        <taxon>Bacteria</taxon>
        <taxon>Bacillati</taxon>
        <taxon>Chloroflexota</taxon>
        <taxon>Ktedonobacteria</taxon>
        <taxon>Ktedonobacterales</taxon>
        <taxon>Thermosporotrichaceae</taxon>
        <taxon>Thermosporothrix</taxon>
    </lineage>
</organism>
<dbReference type="PRINTS" id="PR01950">
    <property type="entry name" value="LANCSUPER"/>
</dbReference>
<name>A0A455SJX1_9CHLR</name>
<proteinExistence type="predicted"/>
<keyword evidence="1" id="KW-0479">Metal-binding</keyword>
<dbReference type="InterPro" id="IPR033889">
    <property type="entry name" value="LanC"/>
</dbReference>
<gene>
    <name evidence="2" type="ORF">KTC_26610</name>
</gene>
<feature type="binding site" evidence="1">
    <location>
        <position position="346"/>
    </location>
    <ligand>
        <name>Zn(2+)</name>
        <dbReference type="ChEBI" id="CHEBI:29105"/>
    </ligand>
</feature>
<dbReference type="SUPFAM" id="SSF158745">
    <property type="entry name" value="LanC-like"/>
    <property type="match status" value="1"/>
</dbReference>